<feature type="region of interest" description="Disordered" evidence="1">
    <location>
        <begin position="65"/>
        <end position="101"/>
    </location>
</feature>
<name>A0A4R3VIG7_9GAMM</name>
<dbReference type="InterPro" id="IPR019659">
    <property type="entry name" value="DUF2514"/>
</dbReference>
<dbReference type="Pfam" id="PF10721">
    <property type="entry name" value="DUF2514"/>
    <property type="match status" value="1"/>
</dbReference>
<evidence type="ECO:0000256" key="1">
    <source>
        <dbReference type="SAM" id="MobiDB-lite"/>
    </source>
</evidence>
<accession>A0A4R3VIG7</accession>
<organism evidence="2 3">
    <name type="scientific">Samsonia erythrinae</name>
    <dbReference type="NCBI Taxonomy" id="160434"/>
    <lineage>
        <taxon>Bacteria</taxon>
        <taxon>Pseudomonadati</taxon>
        <taxon>Pseudomonadota</taxon>
        <taxon>Gammaproteobacteria</taxon>
        <taxon>Enterobacterales</taxon>
        <taxon>Pectobacteriaceae</taxon>
        <taxon>Samsonia</taxon>
    </lineage>
</organism>
<gene>
    <name evidence="2" type="ORF">EDC54_11129</name>
</gene>
<evidence type="ECO:0000313" key="2">
    <source>
        <dbReference type="EMBL" id="TCV04161.1"/>
    </source>
</evidence>
<dbReference type="EMBL" id="SMBY01000011">
    <property type="protein sequence ID" value="TCV04161.1"/>
    <property type="molecule type" value="Genomic_DNA"/>
</dbReference>
<dbReference type="Proteomes" id="UP000295433">
    <property type="component" value="Unassembled WGS sequence"/>
</dbReference>
<feature type="compositionally biased region" description="Basic and acidic residues" evidence="1">
    <location>
        <begin position="65"/>
        <end position="97"/>
    </location>
</feature>
<keyword evidence="3" id="KW-1185">Reference proteome</keyword>
<evidence type="ECO:0000313" key="3">
    <source>
        <dbReference type="Proteomes" id="UP000295433"/>
    </source>
</evidence>
<reference evidence="2 3" key="1">
    <citation type="submission" date="2019-03" db="EMBL/GenBank/DDBJ databases">
        <title>Genomic Encyclopedia of Type Strains, Phase IV (KMG-IV): sequencing the most valuable type-strain genomes for metagenomic binning, comparative biology and taxonomic classification.</title>
        <authorList>
            <person name="Goeker M."/>
        </authorList>
    </citation>
    <scope>NUCLEOTIDE SEQUENCE [LARGE SCALE GENOMIC DNA]</scope>
    <source>
        <strain evidence="2 3">DSM 16730</strain>
    </source>
</reference>
<protein>
    <submittedName>
        <fullName evidence="2">Uncharacterized protein DUF2514</fullName>
    </submittedName>
</protein>
<comment type="caution">
    <text evidence="2">The sequence shown here is derived from an EMBL/GenBank/DDBJ whole genome shotgun (WGS) entry which is preliminary data.</text>
</comment>
<dbReference type="RefSeq" id="WP_230514530.1">
    <property type="nucleotide sequence ID" value="NZ_JAWIZJ010000011.1"/>
</dbReference>
<dbReference type="AlphaFoldDB" id="A0A4R3VIG7"/>
<proteinExistence type="predicted"/>
<sequence>MNIIAAFLKRYWKPLVAFLLAAIALAVLYGAGFHAGYQKADLQWKADWSARDGRDAVALALRQTEAREEEQRRQRAANENRKDAQNKLAAAKDDADNARATADSLHAKAERLAKRLAESERARNAGATGGGQTGSGGAVVLAELFRRADERAGELAAALDRSRIRGLTCERAYDSLAPIVASGSVVTISE</sequence>